<dbReference type="PANTHER" id="PTHR35008:SF4">
    <property type="entry name" value="BLL4482 PROTEIN"/>
    <property type="match status" value="1"/>
</dbReference>
<evidence type="ECO:0000256" key="3">
    <source>
        <dbReference type="ARBA" id="ARBA00023004"/>
    </source>
</evidence>
<dbReference type="InterPro" id="IPR009056">
    <property type="entry name" value="Cyt_c-like_dom"/>
</dbReference>
<evidence type="ECO:0000256" key="4">
    <source>
        <dbReference type="PROSITE-ProRule" id="PRU00433"/>
    </source>
</evidence>
<protein>
    <submittedName>
        <fullName evidence="7">C-type cytochrome</fullName>
    </submittedName>
</protein>
<keyword evidence="8" id="KW-1185">Reference proteome</keyword>
<accession>A0ABW9ZMS2</accession>
<dbReference type="EMBL" id="JAACJS010000002">
    <property type="protein sequence ID" value="NCI48370.1"/>
    <property type="molecule type" value="Genomic_DNA"/>
</dbReference>
<dbReference type="PANTHER" id="PTHR35008">
    <property type="entry name" value="BLL4482 PROTEIN-RELATED"/>
    <property type="match status" value="1"/>
</dbReference>
<evidence type="ECO:0000256" key="2">
    <source>
        <dbReference type="ARBA" id="ARBA00022723"/>
    </source>
</evidence>
<evidence type="ECO:0000313" key="7">
    <source>
        <dbReference type="EMBL" id="NCI48370.1"/>
    </source>
</evidence>
<dbReference type="InterPro" id="IPR051459">
    <property type="entry name" value="Cytochrome_c-type_DH"/>
</dbReference>
<dbReference type="PROSITE" id="PS51257">
    <property type="entry name" value="PROKAR_LIPOPROTEIN"/>
    <property type="match status" value="1"/>
</dbReference>
<name>A0ABW9ZMS2_9BACT</name>
<dbReference type="RefSeq" id="WP_161816702.1">
    <property type="nucleotide sequence ID" value="NZ_JAACJS010000002.1"/>
</dbReference>
<evidence type="ECO:0000256" key="5">
    <source>
        <dbReference type="SAM" id="SignalP"/>
    </source>
</evidence>
<gene>
    <name evidence="7" type="ORF">GWC95_00455</name>
</gene>
<dbReference type="InterPro" id="IPR036909">
    <property type="entry name" value="Cyt_c-like_dom_sf"/>
</dbReference>
<comment type="caution">
    <text evidence="7">The sequence shown here is derived from an EMBL/GenBank/DDBJ whole genome shotgun (WGS) entry which is preliminary data.</text>
</comment>
<feature type="domain" description="Cytochrome c" evidence="6">
    <location>
        <begin position="40"/>
        <end position="180"/>
    </location>
</feature>
<evidence type="ECO:0000313" key="8">
    <source>
        <dbReference type="Proteomes" id="UP000753802"/>
    </source>
</evidence>
<feature type="chain" id="PRO_5046993264" evidence="5">
    <location>
        <begin position="21"/>
        <end position="196"/>
    </location>
</feature>
<evidence type="ECO:0000259" key="6">
    <source>
        <dbReference type="PROSITE" id="PS51007"/>
    </source>
</evidence>
<proteinExistence type="predicted"/>
<dbReference type="PROSITE" id="PS51007">
    <property type="entry name" value="CYTC"/>
    <property type="match status" value="1"/>
</dbReference>
<keyword evidence="5" id="KW-0732">Signal</keyword>
<keyword evidence="1 4" id="KW-0349">Heme</keyword>
<dbReference type="Pfam" id="PF00034">
    <property type="entry name" value="Cytochrom_C"/>
    <property type="match status" value="1"/>
</dbReference>
<organism evidence="7 8">
    <name type="scientific">Sediminibacterium roseum</name>
    <dbReference type="NCBI Taxonomy" id="1978412"/>
    <lineage>
        <taxon>Bacteria</taxon>
        <taxon>Pseudomonadati</taxon>
        <taxon>Bacteroidota</taxon>
        <taxon>Chitinophagia</taxon>
        <taxon>Chitinophagales</taxon>
        <taxon>Chitinophagaceae</taxon>
        <taxon>Sediminibacterium</taxon>
    </lineage>
</organism>
<dbReference type="Gene3D" id="1.10.760.10">
    <property type="entry name" value="Cytochrome c-like domain"/>
    <property type="match status" value="1"/>
</dbReference>
<keyword evidence="3 4" id="KW-0408">Iron</keyword>
<keyword evidence="2 4" id="KW-0479">Metal-binding</keyword>
<sequence length="196" mass="21184">MKNKLMLLASIVVAAATVIACNNTAGNENNTAGATKDTAARVARGQYLVTTIGCDDCHSPKRMGAHGPELVPELRFSGFQKDGKLPPVDGKTLQNGWMLFAPDLTAAVGPWGISYASNITSDQTGIGNWKEENFFRAMREGKSKGLAGNRDLLPPMPWANFRNLSDEDLRSIFAYLKTTRPVNNVVPQPVPPTALK</sequence>
<feature type="signal peptide" evidence="5">
    <location>
        <begin position="1"/>
        <end position="20"/>
    </location>
</feature>
<reference evidence="7 8" key="1">
    <citation type="submission" date="2020-01" db="EMBL/GenBank/DDBJ databases">
        <title>Genome analysis.</title>
        <authorList>
            <person name="Wu S."/>
            <person name="Wang G."/>
        </authorList>
    </citation>
    <scope>NUCLEOTIDE SEQUENCE [LARGE SCALE GENOMIC DNA]</scope>
    <source>
        <strain evidence="7 8">SYL130</strain>
    </source>
</reference>
<dbReference type="Proteomes" id="UP000753802">
    <property type="component" value="Unassembled WGS sequence"/>
</dbReference>
<dbReference type="SUPFAM" id="SSF46626">
    <property type="entry name" value="Cytochrome c"/>
    <property type="match status" value="1"/>
</dbReference>
<evidence type="ECO:0000256" key="1">
    <source>
        <dbReference type="ARBA" id="ARBA00022617"/>
    </source>
</evidence>